<dbReference type="Proteomes" id="UP000238701">
    <property type="component" value="Unassembled WGS sequence"/>
</dbReference>
<reference evidence="2" key="1">
    <citation type="submission" date="2018-02" db="EMBL/GenBank/DDBJ databases">
        <authorList>
            <person name="Hausmann B."/>
        </authorList>
    </citation>
    <scope>NUCLEOTIDE SEQUENCE [LARGE SCALE GENOMIC DNA]</scope>
    <source>
        <strain evidence="2">Peat soil MAG SbA1</strain>
    </source>
</reference>
<accession>A0A2U3KQJ2</accession>
<dbReference type="EMBL" id="OMOD01000134">
    <property type="protein sequence ID" value="SPF41902.1"/>
    <property type="molecule type" value="Genomic_DNA"/>
</dbReference>
<dbReference type="AlphaFoldDB" id="A0A2U3KQJ2"/>
<evidence type="ECO:0000313" key="1">
    <source>
        <dbReference type="EMBL" id="SPF41902.1"/>
    </source>
</evidence>
<proteinExistence type="predicted"/>
<name>A0A2U3KQJ2_9BACT</name>
<organism evidence="1 2">
    <name type="scientific">Candidatus Sulfotelmatobacter kueseliae</name>
    <dbReference type="NCBI Taxonomy" id="2042962"/>
    <lineage>
        <taxon>Bacteria</taxon>
        <taxon>Pseudomonadati</taxon>
        <taxon>Acidobacteriota</taxon>
        <taxon>Terriglobia</taxon>
        <taxon>Terriglobales</taxon>
        <taxon>Candidatus Korobacteraceae</taxon>
        <taxon>Candidatus Sulfotelmatobacter</taxon>
    </lineage>
</organism>
<sequence>MSLDALSCVDQEFFGDIAALFCDTPHYSDAILYCIGNRTGCTRSLVS</sequence>
<gene>
    <name evidence="1" type="ORF">SBA1_400047</name>
</gene>
<protein>
    <submittedName>
        <fullName evidence="1">Uncharacterized protein</fullName>
    </submittedName>
</protein>
<evidence type="ECO:0000313" key="2">
    <source>
        <dbReference type="Proteomes" id="UP000238701"/>
    </source>
</evidence>